<dbReference type="SMART" id="SM00710">
    <property type="entry name" value="PbH1"/>
    <property type="match status" value="5"/>
</dbReference>
<keyword evidence="2" id="KW-0732">Signal</keyword>
<dbReference type="Gene3D" id="2.160.20.10">
    <property type="entry name" value="Single-stranded right-handed beta-helix, Pectin lyase-like"/>
    <property type="match status" value="1"/>
</dbReference>
<dbReference type="CDD" id="cd14251">
    <property type="entry name" value="PL-6"/>
    <property type="match status" value="1"/>
</dbReference>
<dbReference type="InterPro" id="IPR011050">
    <property type="entry name" value="Pectin_lyase_fold/virulence"/>
</dbReference>
<accession>A0ABP6UN85</accession>
<dbReference type="InterPro" id="IPR012334">
    <property type="entry name" value="Pectin_lyas_fold"/>
</dbReference>
<dbReference type="Pfam" id="PF14592">
    <property type="entry name" value="Chondroitinas_B"/>
    <property type="match status" value="1"/>
</dbReference>
<dbReference type="RefSeq" id="WP_344928327.1">
    <property type="nucleotide sequence ID" value="NZ_BAABCW010000011.1"/>
</dbReference>
<proteinExistence type="predicted"/>
<evidence type="ECO:0000313" key="4">
    <source>
        <dbReference type="Proteomes" id="UP001500459"/>
    </source>
</evidence>
<evidence type="ECO:0000313" key="3">
    <source>
        <dbReference type="EMBL" id="GAA3512140.1"/>
    </source>
</evidence>
<feature type="region of interest" description="Disordered" evidence="1">
    <location>
        <begin position="191"/>
        <end position="218"/>
    </location>
</feature>
<evidence type="ECO:0000256" key="1">
    <source>
        <dbReference type="SAM" id="MobiDB-lite"/>
    </source>
</evidence>
<protein>
    <recommendedName>
        <fullName evidence="5">Poly(Beta-D-mannuronate) lyase</fullName>
    </recommendedName>
</protein>
<comment type="caution">
    <text evidence="3">The sequence shown here is derived from an EMBL/GenBank/DDBJ whole genome shotgun (WGS) entry which is preliminary data.</text>
</comment>
<dbReference type="InterPro" id="IPR006626">
    <property type="entry name" value="PbH1"/>
</dbReference>
<organism evidence="3 4">
    <name type="scientific">Aquimarina addita</name>
    <dbReference type="NCBI Taxonomy" id="870485"/>
    <lineage>
        <taxon>Bacteria</taxon>
        <taxon>Pseudomonadati</taxon>
        <taxon>Bacteroidota</taxon>
        <taxon>Flavobacteriia</taxon>
        <taxon>Flavobacteriales</taxon>
        <taxon>Flavobacteriaceae</taxon>
        <taxon>Aquimarina</taxon>
    </lineage>
</organism>
<dbReference type="Proteomes" id="UP001500459">
    <property type="component" value="Unassembled WGS sequence"/>
</dbReference>
<dbReference type="EMBL" id="BAABCW010000011">
    <property type="protein sequence ID" value="GAA3512140.1"/>
    <property type="molecule type" value="Genomic_DNA"/>
</dbReference>
<sequence>MSNTRLHITLLLLLTLTINSQYCAAKEILVANIDEFNVAIKGVSPGDHIILKNGEWKNVNLIVHGQGTLELPITIEAEASGNVIISGDSSLKMTGTYLIVKGLWFKDGYTSGNAVISFRNNSSEFATNSRVTECAITNYNPTSKDQEYKWIDVWGKNNRIDHNYFIGKNNSGSLLVVWLKGDQHIENNHSIDHNHFAGRPPLGKNGGETIRIGTSKTSMSSSKTLVENNLFEKCNGEIEIISNKSGDNIFRDNLFLENEGTLTLRHGDNALVEGNVFIGNQKSKTGGVRVINANHIIRNNMMIGLTGSGFRGPIVVMNGVPNSPLNRYNQVQNVDIQYNTVIDCSPVQFAAGKDDERTLPPINTTFANNIISNSGDSDKVIEVSDDIKGFNFSSNIIDANATFAAKGFTQYKVEWNLFNNAVLIPTLDNGTKLKATKINDYNPTVDITGAKRNSYTIGAYNIENKALPKALVIKTGPTTWKPKVEPLIEITNTIIEVEPGIGTLNKAMSKAVKGSTLKLKSGMFILEKGIKIKTDVSIIGNDADKKSVIKIQDNLEKTSNYIFRLDSKAILKLKNLELTGENKTPIKYAVASSNTSENSPFSVFIDNCLIHNFNNRTGGGSVYKSYKGTFADTISIKNSRIENSYRGLNLSENKKGSGQSSAKVVILENSIFSEIEQWALNYFRDETLSNEDQDAQLYINNCIFSRVADYEKGRILKTTGISFVKIENSVFEKSYKIQNPLSLSGQKNFINNCLLFNAGQIKLSNNAKSDNIIYKNPKWEDFKNFIPSSKSPLVKNDQNKQIGLSFKNKK</sequence>
<feature type="signal peptide" evidence="2">
    <location>
        <begin position="1"/>
        <end position="25"/>
    </location>
</feature>
<evidence type="ECO:0000256" key="2">
    <source>
        <dbReference type="SAM" id="SignalP"/>
    </source>
</evidence>
<name>A0ABP6UN85_9FLAO</name>
<reference evidence="4" key="1">
    <citation type="journal article" date="2019" name="Int. J. Syst. Evol. Microbiol.">
        <title>The Global Catalogue of Microorganisms (GCM) 10K type strain sequencing project: providing services to taxonomists for standard genome sequencing and annotation.</title>
        <authorList>
            <consortium name="The Broad Institute Genomics Platform"/>
            <consortium name="The Broad Institute Genome Sequencing Center for Infectious Disease"/>
            <person name="Wu L."/>
            <person name="Ma J."/>
        </authorList>
    </citation>
    <scope>NUCLEOTIDE SEQUENCE [LARGE SCALE GENOMIC DNA]</scope>
    <source>
        <strain evidence="4">JCM 17106</strain>
    </source>
</reference>
<feature type="chain" id="PRO_5046688666" description="Poly(Beta-D-mannuronate) lyase" evidence="2">
    <location>
        <begin position="26"/>
        <end position="810"/>
    </location>
</feature>
<gene>
    <name evidence="3" type="ORF">GCM10022393_27350</name>
</gene>
<evidence type="ECO:0008006" key="5">
    <source>
        <dbReference type="Google" id="ProtNLM"/>
    </source>
</evidence>
<dbReference type="InterPro" id="IPR039513">
    <property type="entry name" value="PL-6"/>
</dbReference>
<keyword evidence="4" id="KW-1185">Reference proteome</keyword>
<dbReference type="SUPFAM" id="SSF51126">
    <property type="entry name" value="Pectin lyase-like"/>
    <property type="match status" value="2"/>
</dbReference>